<dbReference type="GO" id="GO:0005507">
    <property type="term" value="F:copper ion binding"/>
    <property type="evidence" value="ECO:0007669"/>
    <property type="project" value="TreeGrafter"/>
</dbReference>
<comment type="caution">
    <text evidence="10">The sequence shown here is derived from an EMBL/GenBank/DDBJ whole genome shotgun (WGS) entry which is preliminary data.</text>
</comment>
<sequence>MYKTIQDIYQSSLFNLPELVHGFSTRRFGDMRNKKKRNAFLSALGISEESLVWQEQVHRDAIHIVADADRGKTIRGVDGMVYCHSGTRDGIQRINIDSCFPARNAFSIADAGGRRNDNLATGLPRQFNEKSIILSVHTADCVPLLAVDPVANVIAVAHAGWKGTVSHIGFKLIKKMELLGSKVQNIRVVIGPRIGGCCYEIDKKRADVFRNEFPGSDVIEEKDGKLFADIGKANYLDLIASGIQLNHVDFHPSLCTYCMKDDFYSFRRSGKPLEGEIIGVIGF</sequence>
<comment type="catalytic activity">
    <reaction evidence="7">
        <text>adenosine + H2O + H(+) = inosine + NH4(+)</text>
        <dbReference type="Rhea" id="RHEA:24408"/>
        <dbReference type="ChEBI" id="CHEBI:15377"/>
        <dbReference type="ChEBI" id="CHEBI:15378"/>
        <dbReference type="ChEBI" id="CHEBI:16335"/>
        <dbReference type="ChEBI" id="CHEBI:17596"/>
        <dbReference type="ChEBI" id="CHEBI:28938"/>
        <dbReference type="EC" id="3.5.4.4"/>
    </reaction>
    <physiologicalReaction direction="left-to-right" evidence="7">
        <dbReference type="Rhea" id="RHEA:24409"/>
    </physiologicalReaction>
</comment>
<organism evidence="10 11">
    <name type="scientific">Candidatus Gottesmanbacteria bacterium GW2011_GWA1_44_24b</name>
    <dbReference type="NCBI Taxonomy" id="1618437"/>
    <lineage>
        <taxon>Bacteria</taxon>
        <taxon>Candidatus Gottesmaniibacteriota</taxon>
    </lineage>
</organism>
<dbReference type="Pfam" id="PF02578">
    <property type="entry name" value="Cu-oxidase_4"/>
    <property type="match status" value="1"/>
</dbReference>
<dbReference type="PANTHER" id="PTHR30616">
    <property type="entry name" value="UNCHARACTERIZED PROTEIN YFIH"/>
    <property type="match status" value="1"/>
</dbReference>
<dbReference type="InterPro" id="IPR003730">
    <property type="entry name" value="Cu_polyphenol_OxRdtase"/>
</dbReference>
<dbReference type="InterPro" id="IPR011324">
    <property type="entry name" value="Cytotoxic_necrot_fac-like_cat"/>
</dbReference>
<dbReference type="CDD" id="cd16833">
    <property type="entry name" value="YfiH"/>
    <property type="match status" value="1"/>
</dbReference>
<evidence type="ECO:0000256" key="2">
    <source>
        <dbReference type="ARBA" id="ARBA00007353"/>
    </source>
</evidence>
<dbReference type="GO" id="GO:0017061">
    <property type="term" value="F:S-methyl-5-thioadenosine phosphorylase activity"/>
    <property type="evidence" value="ECO:0007669"/>
    <property type="project" value="UniProtKB-EC"/>
</dbReference>
<dbReference type="PANTHER" id="PTHR30616:SF2">
    <property type="entry name" value="PURINE NUCLEOSIDE PHOSPHORYLASE LACC1"/>
    <property type="match status" value="1"/>
</dbReference>
<evidence type="ECO:0000313" key="10">
    <source>
        <dbReference type="EMBL" id="KKT61339.1"/>
    </source>
</evidence>
<dbReference type="AlphaFoldDB" id="A0A0G1LN64"/>
<evidence type="ECO:0000256" key="9">
    <source>
        <dbReference type="ARBA" id="ARBA00049893"/>
    </source>
</evidence>
<comment type="similarity">
    <text evidence="2">Belongs to the purine nucleoside phosphorylase YfiH/LACC1 family.</text>
</comment>
<dbReference type="GO" id="GO:0016787">
    <property type="term" value="F:hydrolase activity"/>
    <property type="evidence" value="ECO:0007669"/>
    <property type="project" value="UniProtKB-KW"/>
</dbReference>
<evidence type="ECO:0000256" key="8">
    <source>
        <dbReference type="ARBA" id="ARBA00048968"/>
    </source>
</evidence>
<dbReference type="Gene3D" id="3.60.140.10">
    <property type="entry name" value="CNF1/YfiH-like putative cysteine hydrolases"/>
    <property type="match status" value="1"/>
</dbReference>
<keyword evidence="6" id="KW-0862">Zinc</keyword>
<name>A0A0G1LN64_9BACT</name>
<evidence type="ECO:0000256" key="1">
    <source>
        <dbReference type="ARBA" id="ARBA00000553"/>
    </source>
</evidence>
<evidence type="ECO:0000256" key="7">
    <source>
        <dbReference type="ARBA" id="ARBA00047989"/>
    </source>
</evidence>
<dbReference type="SUPFAM" id="SSF64438">
    <property type="entry name" value="CNF1/YfiH-like putative cysteine hydrolases"/>
    <property type="match status" value="2"/>
</dbReference>
<comment type="catalytic activity">
    <reaction evidence="8">
        <text>adenosine + phosphate = alpha-D-ribose 1-phosphate + adenine</text>
        <dbReference type="Rhea" id="RHEA:27642"/>
        <dbReference type="ChEBI" id="CHEBI:16335"/>
        <dbReference type="ChEBI" id="CHEBI:16708"/>
        <dbReference type="ChEBI" id="CHEBI:43474"/>
        <dbReference type="ChEBI" id="CHEBI:57720"/>
        <dbReference type="EC" id="2.4.2.1"/>
    </reaction>
    <physiologicalReaction direction="left-to-right" evidence="8">
        <dbReference type="Rhea" id="RHEA:27643"/>
    </physiologicalReaction>
</comment>
<protein>
    <submittedName>
        <fullName evidence="10">YfiH protein</fullName>
    </submittedName>
</protein>
<dbReference type="Proteomes" id="UP000034521">
    <property type="component" value="Unassembled WGS sequence"/>
</dbReference>
<evidence type="ECO:0000256" key="5">
    <source>
        <dbReference type="ARBA" id="ARBA00022801"/>
    </source>
</evidence>
<gene>
    <name evidence="10" type="ORF">UW52_C0005G0011</name>
</gene>
<proteinExistence type="inferred from homology"/>
<comment type="catalytic activity">
    <reaction evidence="9">
        <text>S-methyl-5'-thioadenosine + phosphate = 5-(methylsulfanyl)-alpha-D-ribose 1-phosphate + adenine</text>
        <dbReference type="Rhea" id="RHEA:11852"/>
        <dbReference type="ChEBI" id="CHEBI:16708"/>
        <dbReference type="ChEBI" id="CHEBI:17509"/>
        <dbReference type="ChEBI" id="CHEBI:43474"/>
        <dbReference type="ChEBI" id="CHEBI:58533"/>
        <dbReference type="EC" id="2.4.2.28"/>
    </reaction>
    <physiologicalReaction direction="left-to-right" evidence="9">
        <dbReference type="Rhea" id="RHEA:11853"/>
    </physiologicalReaction>
</comment>
<comment type="catalytic activity">
    <reaction evidence="1">
        <text>inosine + phosphate = alpha-D-ribose 1-phosphate + hypoxanthine</text>
        <dbReference type="Rhea" id="RHEA:27646"/>
        <dbReference type="ChEBI" id="CHEBI:17368"/>
        <dbReference type="ChEBI" id="CHEBI:17596"/>
        <dbReference type="ChEBI" id="CHEBI:43474"/>
        <dbReference type="ChEBI" id="CHEBI:57720"/>
        <dbReference type="EC" id="2.4.2.1"/>
    </reaction>
    <physiologicalReaction direction="left-to-right" evidence="1">
        <dbReference type="Rhea" id="RHEA:27647"/>
    </physiologicalReaction>
</comment>
<reference evidence="10 11" key="1">
    <citation type="journal article" date="2015" name="Nature">
        <title>rRNA introns, odd ribosomes, and small enigmatic genomes across a large radiation of phyla.</title>
        <authorList>
            <person name="Brown C.T."/>
            <person name="Hug L.A."/>
            <person name="Thomas B.C."/>
            <person name="Sharon I."/>
            <person name="Castelle C.J."/>
            <person name="Singh A."/>
            <person name="Wilkins M.J."/>
            <person name="Williams K.H."/>
            <person name="Banfield J.F."/>
        </authorList>
    </citation>
    <scope>NUCLEOTIDE SEQUENCE [LARGE SCALE GENOMIC DNA]</scope>
</reference>
<evidence type="ECO:0000256" key="6">
    <source>
        <dbReference type="ARBA" id="ARBA00022833"/>
    </source>
</evidence>
<keyword evidence="5" id="KW-0378">Hydrolase</keyword>
<evidence type="ECO:0000313" key="11">
    <source>
        <dbReference type="Proteomes" id="UP000034521"/>
    </source>
</evidence>
<dbReference type="InterPro" id="IPR038371">
    <property type="entry name" value="Cu_polyphenol_OxRdtase_sf"/>
</dbReference>
<dbReference type="EMBL" id="LCIQ01000005">
    <property type="protein sequence ID" value="KKT61339.1"/>
    <property type="molecule type" value="Genomic_DNA"/>
</dbReference>
<accession>A0A0G1LN64</accession>
<keyword evidence="3" id="KW-0808">Transferase</keyword>
<evidence type="ECO:0000256" key="3">
    <source>
        <dbReference type="ARBA" id="ARBA00022679"/>
    </source>
</evidence>
<keyword evidence="4" id="KW-0479">Metal-binding</keyword>
<evidence type="ECO:0000256" key="4">
    <source>
        <dbReference type="ARBA" id="ARBA00022723"/>
    </source>
</evidence>